<gene>
    <name evidence="2" type="ORF">GCM10011487_37260</name>
</gene>
<protein>
    <submittedName>
        <fullName evidence="2">Epimerase</fullName>
    </submittedName>
</protein>
<dbReference type="PANTHER" id="PTHR48079">
    <property type="entry name" value="PROTEIN YEEZ"/>
    <property type="match status" value="1"/>
</dbReference>
<evidence type="ECO:0000259" key="1">
    <source>
        <dbReference type="Pfam" id="PF01370"/>
    </source>
</evidence>
<dbReference type="EMBL" id="BLJN01000003">
    <property type="protein sequence ID" value="GFE81726.1"/>
    <property type="molecule type" value="Genomic_DNA"/>
</dbReference>
<dbReference type="AlphaFoldDB" id="A0A829YGL0"/>
<dbReference type="PANTHER" id="PTHR48079:SF6">
    <property type="entry name" value="NAD(P)-BINDING DOMAIN-CONTAINING PROTEIN-RELATED"/>
    <property type="match status" value="1"/>
</dbReference>
<dbReference type="Pfam" id="PF01370">
    <property type="entry name" value="Epimerase"/>
    <property type="match status" value="1"/>
</dbReference>
<dbReference type="InterPro" id="IPR051783">
    <property type="entry name" value="NAD(P)-dependent_oxidoreduct"/>
</dbReference>
<dbReference type="GO" id="GO:0005737">
    <property type="term" value="C:cytoplasm"/>
    <property type="evidence" value="ECO:0007669"/>
    <property type="project" value="TreeGrafter"/>
</dbReference>
<evidence type="ECO:0000313" key="3">
    <source>
        <dbReference type="Proteomes" id="UP000445000"/>
    </source>
</evidence>
<comment type="caution">
    <text evidence="2">The sequence shown here is derived from an EMBL/GenBank/DDBJ whole genome shotgun (WGS) entry which is preliminary data.</text>
</comment>
<dbReference type="SUPFAM" id="SSF51735">
    <property type="entry name" value="NAD(P)-binding Rossmann-fold domains"/>
    <property type="match status" value="1"/>
</dbReference>
<keyword evidence="3" id="KW-1185">Reference proteome</keyword>
<proteinExistence type="predicted"/>
<dbReference type="GO" id="GO:0004029">
    <property type="term" value="F:aldehyde dehydrogenase (NAD+) activity"/>
    <property type="evidence" value="ECO:0007669"/>
    <property type="project" value="TreeGrafter"/>
</dbReference>
<dbReference type="Proteomes" id="UP000445000">
    <property type="component" value="Unassembled WGS sequence"/>
</dbReference>
<reference evidence="3" key="1">
    <citation type="submission" date="2020-01" db="EMBL/GenBank/DDBJ databases">
        <title>'Steroidobacter agaridevorans' sp. nov., agar-degrading bacteria isolated from rhizosphere soils.</title>
        <authorList>
            <person name="Ikenaga M."/>
            <person name="Kataoka M."/>
            <person name="Murouchi A."/>
            <person name="Katsuragi S."/>
            <person name="Sakai M."/>
        </authorList>
    </citation>
    <scope>NUCLEOTIDE SEQUENCE [LARGE SCALE GENOMIC DNA]</scope>
    <source>
        <strain evidence="3">YU21-B</strain>
    </source>
</reference>
<organism evidence="2 3">
    <name type="scientific">Steroidobacter agaridevorans</name>
    <dbReference type="NCBI Taxonomy" id="2695856"/>
    <lineage>
        <taxon>Bacteria</taxon>
        <taxon>Pseudomonadati</taxon>
        <taxon>Pseudomonadota</taxon>
        <taxon>Gammaproteobacteria</taxon>
        <taxon>Steroidobacterales</taxon>
        <taxon>Steroidobacteraceae</taxon>
        <taxon>Steroidobacter</taxon>
    </lineage>
</organism>
<dbReference type="RefSeq" id="WP_161813337.1">
    <property type="nucleotide sequence ID" value="NZ_BLJN01000003.1"/>
</dbReference>
<sequence>MRIFVTGATGFIGAHFVERAVAEGHEVIGLYRSDGAKHRAVIERLRAHGASLRRGDVLKPESFADMVKGSDSVCHFAAAFRESGADESYFRRMNVEGTSNVARAAAAAGVKRFVQCGTAGIYGQRVAGTIDESTPIRPWNSYERSKLAADEQVRDIATSAGMEYVILRPTAVYGPRDERLLKLFRSVQKGRFPLFGPGEGRRHMIYVTDLADAFLRACTAPMAANQELIVAGPKAVPLREMLETIAQAANRPVFGPRLPLKPMLALAAVVEDTCKVLNINPPIYRRRMDFYLNDAAFDSRQAQAVLGWQPKVDLAEGFAATLSALRQERGSAAVNAVAQAFAFLTLITMFATDP</sequence>
<dbReference type="InterPro" id="IPR036291">
    <property type="entry name" value="NAD(P)-bd_dom_sf"/>
</dbReference>
<dbReference type="InterPro" id="IPR001509">
    <property type="entry name" value="Epimerase_deHydtase"/>
</dbReference>
<name>A0A829YGL0_9GAMM</name>
<dbReference type="Gene3D" id="3.40.50.720">
    <property type="entry name" value="NAD(P)-binding Rossmann-like Domain"/>
    <property type="match status" value="1"/>
</dbReference>
<accession>A0A829YGL0</accession>
<feature type="domain" description="NAD-dependent epimerase/dehydratase" evidence="1">
    <location>
        <begin position="3"/>
        <end position="227"/>
    </location>
</feature>
<evidence type="ECO:0000313" key="2">
    <source>
        <dbReference type="EMBL" id="GFE81726.1"/>
    </source>
</evidence>